<accession>A0A9W5N0F3</accession>
<reference evidence="2 3" key="1">
    <citation type="submission" date="2010-01" db="EMBL/GenBank/DDBJ databases">
        <authorList>
            <person name="Weinstock G."/>
            <person name="Sodergren E."/>
            <person name="Clifton S."/>
            <person name="Fulton L."/>
            <person name="Fulton B."/>
            <person name="Courtney L."/>
            <person name="Fronick C."/>
            <person name="Harrison M."/>
            <person name="Strong C."/>
            <person name="Farmer C."/>
            <person name="Delahaunty K."/>
            <person name="Markovic C."/>
            <person name="Hall O."/>
            <person name="Minx P."/>
            <person name="Tomlinson C."/>
            <person name="Mitreva M."/>
            <person name="Nelson J."/>
            <person name="Hou S."/>
            <person name="Wollam A."/>
            <person name="Pepin K.H."/>
            <person name="Johnson M."/>
            <person name="Bhonagiri V."/>
            <person name="Nash W.E."/>
            <person name="Warren W."/>
            <person name="Chinwalla A."/>
            <person name="Mardis E.R."/>
            <person name="Wilson R.K."/>
        </authorList>
    </citation>
    <scope>NUCLEOTIDE SEQUENCE [LARGE SCALE GENOMIC DNA]</scope>
    <source>
        <strain evidence="2 3">NJ9703</strain>
    </source>
</reference>
<dbReference type="InterPro" id="IPR013785">
    <property type="entry name" value="Aldolase_TIM"/>
</dbReference>
<keyword evidence="1" id="KW-0732">Signal</keyword>
<evidence type="ECO:0000313" key="3">
    <source>
        <dbReference type="Proteomes" id="UP000004621"/>
    </source>
</evidence>
<evidence type="ECO:0008006" key="4">
    <source>
        <dbReference type="Google" id="ProtNLM"/>
    </source>
</evidence>
<comment type="caution">
    <text evidence="2">The sequence shown here is derived from an EMBL/GenBank/DDBJ whole genome shotgun (WGS) entry which is preliminary data.</text>
</comment>
<feature type="signal peptide" evidence="1">
    <location>
        <begin position="1"/>
        <end position="30"/>
    </location>
</feature>
<proteinExistence type="predicted"/>
<organism evidence="2 3">
    <name type="scientific">Neisseria subflava NJ9703</name>
    <dbReference type="NCBI Taxonomy" id="546268"/>
    <lineage>
        <taxon>Bacteria</taxon>
        <taxon>Pseudomonadati</taxon>
        <taxon>Pseudomonadota</taxon>
        <taxon>Betaproteobacteria</taxon>
        <taxon>Neisseriales</taxon>
        <taxon>Neisseriaceae</taxon>
        <taxon>Neisseria</taxon>
    </lineage>
</organism>
<feature type="chain" id="PRO_5040860531" description="Hyaluronidase" evidence="1">
    <location>
        <begin position="31"/>
        <end position="305"/>
    </location>
</feature>
<dbReference type="EMBL" id="ACEO02000001">
    <property type="protein sequence ID" value="EFC53303.1"/>
    <property type="molecule type" value="Genomic_DNA"/>
</dbReference>
<evidence type="ECO:0000313" key="2">
    <source>
        <dbReference type="EMBL" id="EFC53303.1"/>
    </source>
</evidence>
<dbReference type="Gene3D" id="3.20.20.70">
    <property type="entry name" value="Aldolase class I"/>
    <property type="match status" value="1"/>
</dbReference>
<dbReference type="Proteomes" id="UP000004621">
    <property type="component" value="Unassembled WGS sequence"/>
</dbReference>
<dbReference type="AlphaFoldDB" id="A0A9W5N0F3"/>
<sequence length="305" mass="35819">MALFPYLPKNMKPNRLLPLVLLLTALSAHAKDFIIYDRMDYVGKPDLTADKLSKVFLVYESELVKPDPTGKRKHGVLNEARIRELAKQSRREGYRTISTDIESWFAEKYGQLLTPDELRTDFARMYQIFREENPRAVISNYGMPSEHLHGIRHYRPNVDNEAILTKWRQVSKRRAPTAAISDYANPVFYITSPDLVQWEKDVKTAVDDIHQRFPNKKIIGYIWPQYYSATNSPYFKQFIDPVRWRKMLEISKKYTDGVIIWSDKRDENNQIVRWNDPRIQATMKATQAFINANAKEIKVEGLQKY</sequence>
<evidence type="ECO:0000256" key="1">
    <source>
        <dbReference type="SAM" id="SignalP"/>
    </source>
</evidence>
<name>A0A9W5N0F3_NEISU</name>
<protein>
    <recommendedName>
        <fullName evidence="4">Hyaluronidase</fullName>
    </recommendedName>
</protein>
<gene>
    <name evidence="2" type="ORF">NEISUBOT_03305</name>
</gene>